<reference evidence="12 13" key="1">
    <citation type="journal article" date="2019" name="Extremophiles">
        <title>Biogeography of thermophiles and predominance of Thermus scotoductus in domestic water heaters.</title>
        <authorList>
            <person name="Wilpiszeski R.L."/>
            <person name="Zhang Z."/>
            <person name="House C.H."/>
        </authorList>
    </citation>
    <scope>NUCLEOTIDE SEQUENCE [LARGE SCALE GENOMIC DNA]</scope>
    <source>
        <strain evidence="12 13">27_S27</strain>
    </source>
</reference>
<evidence type="ECO:0000256" key="9">
    <source>
        <dbReference type="ARBA" id="ARBA00035611"/>
    </source>
</evidence>
<dbReference type="Proteomes" id="UP000286712">
    <property type="component" value="Unassembled WGS sequence"/>
</dbReference>
<evidence type="ECO:0000256" key="4">
    <source>
        <dbReference type="ARBA" id="ARBA00022519"/>
    </source>
</evidence>
<evidence type="ECO:0000256" key="2">
    <source>
        <dbReference type="ARBA" id="ARBA00022448"/>
    </source>
</evidence>
<feature type="transmembrane region" description="Helical" evidence="11">
    <location>
        <begin position="222"/>
        <end position="241"/>
    </location>
</feature>
<keyword evidence="5" id="KW-0762">Sugar transport</keyword>
<feature type="transmembrane region" description="Helical" evidence="11">
    <location>
        <begin position="69"/>
        <end position="88"/>
    </location>
</feature>
<dbReference type="AlphaFoldDB" id="A0A430RQA5"/>
<comment type="caution">
    <text evidence="12">The sequence shown here is derived from an EMBL/GenBank/DDBJ whole genome shotgun (WGS) entry which is preliminary data.</text>
</comment>
<name>A0A430RQA5_THESC</name>
<feature type="transmembrane region" description="Helical" evidence="11">
    <location>
        <begin position="7"/>
        <end position="30"/>
    </location>
</feature>
<feature type="transmembrane region" description="Helical" evidence="11">
    <location>
        <begin position="42"/>
        <end position="62"/>
    </location>
</feature>
<feature type="transmembrane region" description="Helical" evidence="11">
    <location>
        <begin position="162"/>
        <end position="192"/>
    </location>
</feature>
<dbReference type="PANTHER" id="PTHR32196">
    <property type="entry name" value="ABC TRANSPORTER PERMEASE PROTEIN YPHD-RELATED-RELATED"/>
    <property type="match status" value="1"/>
</dbReference>
<gene>
    <name evidence="12" type="ORF">CSW40_13365</name>
</gene>
<feature type="transmembrane region" description="Helical" evidence="11">
    <location>
        <begin position="302"/>
        <end position="321"/>
    </location>
</feature>
<keyword evidence="8 11" id="KW-0472">Membrane</keyword>
<dbReference type="GO" id="GO:0005886">
    <property type="term" value="C:plasma membrane"/>
    <property type="evidence" value="ECO:0007669"/>
    <property type="project" value="UniProtKB-SubCell"/>
</dbReference>
<comment type="function">
    <text evidence="9">Part of the binding-protein-dependent transport system for D-xylose. Probably responsible for the translocation of the substrate across the membrane.</text>
</comment>
<evidence type="ECO:0000256" key="1">
    <source>
        <dbReference type="ARBA" id="ARBA00004651"/>
    </source>
</evidence>
<evidence type="ECO:0000256" key="7">
    <source>
        <dbReference type="ARBA" id="ARBA00022989"/>
    </source>
</evidence>
<sequence length="330" mass="34668">MAWGRRALLWPELGALISLGVVFGFFALVAGESGFLTPQGTVNYLQVAAQLGILATAVALLMIGGEFDLSVGSVIGVAGMILTIGVQVLGLPMWASILLAFGVAILVGLTNGYLVLKTGLPSFVVTLATLYILRGATIAITREVTNLTRFSGLSDPALGDPLARWFMGAPLGLPVSIWWWIGLTLAFSYLLLRTRLGNWIFASGGDPQAARNNGVPVGRVKLLLFVFTAVAATLVSVIQVLDTGSADVLRGQAKELEAIAAAVIGGCLLTGGYGSVLGASLGALTLGMVQQGIFFTGVNTDWYLSFLGAMILGSTALNYYLRRKALEAWR</sequence>
<keyword evidence="3" id="KW-1003">Cell membrane</keyword>
<evidence type="ECO:0000256" key="8">
    <source>
        <dbReference type="ARBA" id="ARBA00023136"/>
    </source>
</evidence>
<dbReference type="CDD" id="cd06579">
    <property type="entry name" value="TM_PBP1_transp_AraH_like"/>
    <property type="match status" value="1"/>
</dbReference>
<accession>A0A430RQA5</accession>
<dbReference type="RefSeq" id="WP_126213440.1">
    <property type="nucleotide sequence ID" value="NZ_PELW01000401.1"/>
</dbReference>
<keyword evidence="7 11" id="KW-1133">Transmembrane helix</keyword>
<keyword evidence="6 11" id="KW-0812">Transmembrane</keyword>
<feature type="transmembrane region" description="Helical" evidence="11">
    <location>
        <begin position="94"/>
        <end position="116"/>
    </location>
</feature>
<feature type="transmembrane region" description="Helical" evidence="11">
    <location>
        <begin position="123"/>
        <end position="142"/>
    </location>
</feature>
<dbReference type="InterPro" id="IPR001851">
    <property type="entry name" value="ABC_transp_permease"/>
</dbReference>
<evidence type="ECO:0000313" key="12">
    <source>
        <dbReference type="EMBL" id="RTH21297.1"/>
    </source>
</evidence>
<comment type="subcellular location">
    <subcellularLocation>
        <location evidence="1">Cell membrane</location>
        <topology evidence="1">Multi-pass membrane protein</topology>
    </subcellularLocation>
</comment>
<evidence type="ECO:0000256" key="5">
    <source>
        <dbReference type="ARBA" id="ARBA00022597"/>
    </source>
</evidence>
<keyword evidence="4" id="KW-0997">Cell inner membrane</keyword>
<evidence type="ECO:0000313" key="13">
    <source>
        <dbReference type="Proteomes" id="UP000286712"/>
    </source>
</evidence>
<dbReference type="EMBL" id="PELW01000401">
    <property type="protein sequence ID" value="RTH21297.1"/>
    <property type="molecule type" value="Genomic_DNA"/>
</dbReference>
<evidence type="ECO:0000256" key="6">
    <source>
        <dbReference type="ARBA" id="ARBA00022692"/>
    </source>
</evidence>
<proteinExistence type="predicted"/>
<keyword evidence="2" id="KW-0813">Transport</keyword>
<evidence type="ECO:0000256" key="10">
    <source>
        <dbReference type="ARBA" id="ARBA00035686"/>
    </source>
</evidence>
<organism evidence="12 13">
    <name type="scientific">Thermus scotoductus</name>
    <dbReference type="NCBI Taxonomy" id="37636"/>
    <lineage>
        <taxon>Bacteria</taxon>
        <taxon>Thermotogati</taxon>
        <taxon>Deinococcota</taxon>
        <taxon>Deinococci</taxon>
        <taxon>Thermales</taxon>
        <taxon>Thermaceae</taxon>
        <taxon>Thermus</taxon>
    </lineage>
</organism>
<evidence type="ECO:0000256" key="11">
    <source>
        <dbReference type="SAM" id="Phobius"/>
    </source>
</evidence>
<dbReference type="Pfam" id="PF02653">
    <property type="entry name" value="BPD_transp_2"/>
    <property type="match status" value="1"/>
</dbReference>
<dbReference type="GO" id="GO:0022857">
    <property type="term" value="F:transmembrane transporter activity"/>
    <property type="evidence" value="ECO:0007669"/>
    <property type="project" value="InterPro"/>
</dbReference>
<dbReference type="PANTHER" id="PTHR32196:SF32">
    <property type="entry name" value="XYLOSE TRANSPORT SYSTEM PERMEASE PROTEIN XYLH"/>
    <property type="match status" value="1"/>
</dbReference>
<evidence type="ECO:0000256" key="3">
    <source>
        <dbReference type="ARBA" id="ARBA00022475"/>
    </source>
</evidence>
<protein>
    <recommendedName>
        <fullName evidence="10">Xylose transport system permease protein XylH</fullName>
    </recommendedName>
</protein>